<evidence type="ECO:0000313" key="1">
    <source>
        <dbReference type="EMBL" id="GCB84963.1"/>
    </source>
</evidence>
<name>A0A401QHZ4_SCYTO</name>
<sequence length="62" mass="7210">CFFLDKIKERLSIAQADDSMEVDDEGTDTKMDVDREEEDINMLIRSCKFNMKLKMSESASKQ</sequence>
<evidence type="ECO:0000313" key="2">
    <source>
        <dbReference type="Proteomes" id="UP000288216"/>
    </source>
</evidence>
<comment type="caution">
    <text evidence="1">The sequence shown here is derived from an EMBL/GenBank/DDBJ whole genome shotgun (WGS) entry which is preliminary data.</text>
</comment>
<feature type="non-terminal residue" evidence="1">
    <location>
        <position position="1"/>
    </location>
</feature>
<dbReference type="AlphaFoldDB" id="A0A401QHZ4"/>
<dbReference type="EMBL" id="BFAA01118005">
    <property type="protein sequence ID" value="GCB84963.1"/>
    <property type="molecule type" value="Genomic_DNA"/>
</dbReference>
<keyword evidence="2" id="KW-1185">Reference proteome</keyword>
<reference evidence="1 2" key="1">
    <citation type="journal article" date="2018" name="Nat. Ecol. Evol.">
        <title>Shark genomes provide insights into elasmobranch evolution and the origin of vertebrates.</title>
        <authorList>
            <person name="Hara Y"/>
            <person name="Yamaguchi K"/>
            <person name="Onimaru K"/>
            <person name="Kadota M"/>
            <person name="Koyanagi M"/>
            <person name="Keeley SD"/>
            <person name="Tatsumi K"/>
            <person name="Tanaka K"/>
            <person name="Motone F"/>
            <person name="Kageyama Y"/>
            <person name="Nozu R"/>
            <person name="Adachi N"/>
            <person name="Nishimura O"/>
            <person name="Nakagawa R"/>
            <person name="Tanegashima C"/>
            <person name="Kiyatake I"/>
            <person name="Matsumoto R"/>
            <person name="Murakumo K"/>
            <person name="Nishida K"/>
            <person name="Terakita A"/>
            <person name="Kuratani S"/>
            <person name="Sato K"/>
            <person name="Hyodo S Kuraku.S."/>
        </authorList>
    </citation>
    <scope>NUCLEOTIDE SEQUENCE [LARGE SCALE GENOMIC DNA]</scope>
</reference>
<accession>A0A401QHZ4</accession>
<protein>
    <submittedName>
        <fullName evidence="1">Uncharacterized protein</fullName>
    </submittedName>
</protein>
<feature type="non-terminal residue" evidence="1">
    <location>
        <position position="62"/>
    </location>
</feature>
<dbReference type="Proteomes" id="UP000288216">
    <property type="component" value="Unassembled WGS sequence"/>
</dbReference>
<gene>
    <name evidence="1" type="ORF">scyTo_0025688</name>
</gene>
<organism evidence="1 2">
    <name type="scientific">Scyliorhinus torazame</name>
    <name type="common">Cloudy catshark</name>
    <name type="synonym">Catulus torazame</name>
    <dbReference type="NCBI Taxonomy" id="75743"/>
    <lineage>
        <taxon>Eukaryota</taxon>
        <taxon>Metazoa</taxon>
        <taxon>Chordata</taxon>
        <taxon>Craniata</taxon>
        <taxon>Vertebrata</taxon>
        <taxon>Chondrichthyes</taxon>
        <taxon>Elasmobranchii</taxon>
        <taxon>Galeomorphii</taxon>
        <taxon>Galeoidea</taxon>
        <taxon>Carcharhiniformes</taxon>
        <taxon>Scyliorhinidae</taxon>
        <taxon>Scyliorhinus</taxon>
    </lineage>
</organism>
<proteinExistence type="predicted"/>
<dbReference type="STRING" id="75743.A0A401QHZ4"/>